<evidence type="ECO:0000313" key="2">
    <source>
        <dbReference type="EMBL" id="CAI8043660.1"/>
    </source>
</evidence>
<protein>
    <submittedName>
        <fullName evidence="2">Uncharacterized protein</fullName>
    </submittedName>
</protein>
<sequence>MLRGDHSWTPKKSPISRCDPVSSRQNCLAPGEETYHTIIQEWPPTPSPESSTPALCVMGGFMQPQASRQVM</sequence>
<feature type="non-terminal residue" evidence="2">
    <location>
        <position position="71"/>
    </location>
</feature>
<name>A0AA35X9W3_GEOBA</name>
<proteinExistence type="predicted"/>
<evidence type="ECO:0000256" key="1">
    <source>
        <dbReference type="SAM" id="MobiDB-lite"/>
    </source>
</evidence>
<feature type="region of interest" description="Disordered" evidence="1">
    <location>
        <begin position="1"/>
        <end position="26"/>
    </location>
</feature>
<evidence type="ECO:0000313" key="3">
    <source>
        <dbReference type="Proteomes" id="UP001174909"/>
    </source>
</evidence>
<keyword evidence="3" id="KW-1185">Reference proteome</keyword>
<dbReference type="EMBL" id="CASHTH010003346">
    <property type="protein sequence ID" value="CAI8043660.1"/>
    <property type="molecule type" value="Genomic_DNA"/>
</dbReference>
<comment type="caution">
    <text evidence="2">The sequence shown here is derived from an EMBL/GenBank/DDBJ whole genome shotgun (WGS) entry which is preliminary data.</text>
</comment>
<gene>
    <name evidence="2" type="ORF">GBAR_LOCUS24217</name>
</gene>
<dbReference type="AlphaFoldDB" id="A0AA35X9W3"/>
<reference evidence="2" key="1">
    <citation type="submission" date="2023-03" db="EMBL/GenBank/DDBJ databases">
        <authorList>
            <person name="Steffen K."/>
            <person name="Cardenas P."/>
        </authorList>
    </citation>
    <scope>NUCLEOTIDE SEQUENCE</scope>
</reference>
<accession>A0AA35X9W3</accession>
<dbReference type="Proteomes" id="UP001174909">
    <property type="component" value="Unassembled WGS sequence"/>
</dbReference>
<organism evidence="2 3">
    <name type="scientific">Geodia barretti</name>
    <name type="common">Barrett's horny sponge</name>
    <dbReference type="NCBI Taxonomy" id="519541"/>
    <lineage>
        <taxon>Eukaryota</taxon>
        <taxon>Metazoa</taxon>
        <taxon>Porifera</taxon>
        <taxon>Demospongiae</taxon>
        <taxon>Heteroscleromorpha</taxon>
        <taxon>Tetractinellida</taxon>
        <taxon>Astrophorina</taxon>
        <taxon>Geodiidae</taxon>
        <taxon>Geodia</taxon>
    </lineage>
</organism>